<dbReference type="GeneID" id="85447310"/>
<keyword evidence="4" id="KW-1185">Reference proteome</keyword>
<dbReference type="EMBL" id="JAHLJV010000003">
    <property type="protein sequence ID" value="KAK1598892.1"/>
    <property type="molecule type" value="Genomic_DNA"/>
</dbReference>
<keyword evidence="2" id="KW-0812">Transmembrane</keyword>
<name>A0AAD8V943_9PEZI</name>
<comment type="caution">
    <text evidence="3">The sequence shown here is derived from an EMBL/GenBank/DDBJ whole genome shotgun (WGS) entry which is preliminary data.</text>
</comment>
<feature type="transmembrane region" description="Helical" evidence="2">
    <location>
        <begin position="20"/>
        <end position="41"/>
    </location>
</feature>
<evidence type="ECO:0000256" key="1">
    <source>
        <dbReference type="SAM" id="MobiDB-lite"/>
    </source>
</evidence>
<keyword evidence="2" id="KW-0472">Membrane</keyword>
<accession>A0AAD8V943</accession>
<feature type="region of interest" description="Disordered" evidence="1">
    <location>
        <begin position="162"/>
        <end position="207"/>
    </location>
</feature>
<gene>
    <name evidence="3" type="ORF">LY79DRAFT_665478</name>
</gene>
<evidence type="ECO:0000313" key="3">
    <source>
        <dbReference type="EMBL" id="KAK1598892.1"/>
    </source>
</evidence>
<sequence length="226" mass="25092">MPFSPYADRSNASAATTHIQGPSLMSFIWDVAFIAIVIVLVKEAVRKMTSPKDPGFVMGTKSSTSPQATTAWGSYCTSSPPHKDLARFFYKGSHEQFIGISRAAFLRFRKRQQVREYYQRSAVEASFARLLQPASWGRSEREEERDTAVRFAEVIEYIPPTQTPLGTEEQQPCHPCRTELGKPTVNEEAAGTGSVEDDAKSLGVTGDDSQGEIVKKIWGVLRPEET</sequence>
<reference evidence="3" key="1">
    <citation type="submission" date="2021-06" db="EMBL/GenBank/DDBJ databases">
        <title>Comparative genomics, transcriptomics and evolutionary studies reveal genomic signatures of adaptation to plant cell wall in hemibiotrophic fungi.</title>
        <authorList>
            <consortium name="DOE Joint Genome Institute"/>
            <person name="Baroncelli R."/>
            <person name="Diaz J.F."/>
            <person name="Benocci T."/>
            <person name="Peng M."/>
            <person name="Battaglia E."/>
            <person name="Haridas S."/>
            <person name="Andreopoulos W."/>
            <person name="Labutti K."/>
            <person name="Pangilinan J."/>
            <person name="Floch G.L."/>
            <person name="Makela M.R."/>
            <person name="Henrissat B."/>
            <person name="Grigoriev I.V."/>
            <person name="Crouch J.A."/>
            <person name="De Vries R.P."/>
            <person name="Sukno S.A."/>
            <person name="Thon M.R."/>
        </authorList>
    </citation>
    <scope>NUCLEOTIDE SEQUENCE</scope>
    <source>
        <strain evidence="3">CBS 125086</strain>
    </source>
</reference>
<dbReference type="Proteomes" id="UP001230504">
    <property type="component" value="Unassembled WGS sequence"/>
</dbReference>
<proteinExistence type="predicted"/>
<protein>
    <submittedName>
        <fullName evidence="3">Uncharacterized protein</fullName>
    </submittedName>
</protein>
<evidence type="ECO:0000256" key="2">
    <source>
        <dbReference type="SAM" id="Phobius"/>
    </source>
</evidence>
<evidence type="ECO:0000313" key="4">
    <source>
        <dbReference type="Proteomes" id="UP001230504"/>
    </source>
</evidence>
<dbReference type="RefSeq" id="XP_060419554.1">
    <property type="nucleotide sequence ID" value="XM_060563070.1"/>
</dbReference>
<organism evidence="3 4">
    <name type="scientific">Colletotrichum navitas</name>
    <dbReference type="NCBI Taxonomy" id="681940"/>
    <lineage>
        <taxon>Eukaryota</taxon>
        <taxon>Fungi</taxon>
        <taxon>Dikarya</taxon>
        <taxon>Ascomycota</taxon>
        <taxon>Pezizomycotina</taxon>
        <taxon>Sordariomycetes</taxon>
        <taxon>Hypocreomycetidae</taxon>
        <taxon>Glomerellales</taxon>
        <taxon>Glomerellaceae</taxon>
        <taxon>Colletotrichum</taxon>
        <taxon>Colletotrichum graminicola species complex</taxon>
    </lineage>
</organism>
<dbReference type="AlphaFoldDB" id="A0AAD8V943"/>
<keyword evidence="2" id="KW-1133">Transmembrane helix</keyword>